<dbReference type="InterPro" id="IPR000232">
    <property type="entry name" value="HSF_DNA-bd"/>
</dbReference>
<evidence type="ECO:0000256" key="1">
    <source>
        <dbReference type="ARBA" id="ARBA00004123"/>
    </source>
</evidence>
<evidence type="ECO:0000256" key="3">
    <source>
        <dbReference type="ARBA" id="ARBA00023125"/>
    </source>
</evidence>
<dbReference type="EMBL" id="GL349453">
    <property type="protein sequence ID" value="KNC49163.1"/>
    <property type="molecule type" value="Genomic_DNA"/>
</dbReference>
<dbReference type="SMART" id="SM00415">
    <property type="entry name" value="HSF"/>
    <property type="match status" value="1"/>
</dbReference>
<comment type="subcellular location">
    <subcellularLocation>
        <location evidence="1">Nucleus</location>
    </subcellularLocation>
</comment>
<evidence type="ECO:0000256" key="2">
    <source>
        <dbReference type="ARBA" id="ARBA00023015"/>
    </source>
</evidence>
<reference evidence="9 10" key="1">
    <citation type="submission" date="2010-05" db="EMBL/GenBank/DDBJ databases">
        <title>The Genome Sequence of Thecamonas trahens ATCC 50062.</title>
        <authorList>
            <consortium name="The Broad Institute Genome Sequencing Platform"/>
            <person name="Russ C."/>
            <person name="Cuomo C."/>
            <person name="Shea T."/>
            <person name="Young S.K."/>
            <person name="Zeng Q."/>
            <person name="Koehrsen M."/>
            <person name="Haas B."/>
            <person name="Borodovsky M."/>
            <person name="Guigo R."/>
            <person name="Alvarado L."/>
            <person name="Berlin A."/>
            <person name="Bochicchio J."/>
            <person name="Borenstein D."/>
            <person name="Chapman S."/>
            <person name="Chen Z."/>
            <person name="Freedman E."/>
            <person name="Gellesch M."/>
            <person name="Goldberg J."/>
            <person name="Griggs A."/>
            <person name="Gujja S."/>
            <person name="Heilman E."/>
            <person name="Heiman D."/>
            <person name="Hepburn T."/>
            <person name="Howarth C."/>
            <person name="Jen D."/>
            <person name="Larson L."/>
            <person name="Mehta T."/>
            <person name="Park D."/>
            <person name="Pearson M."/>
            <person name="Roberts A."/>
            <person name="Saif S."/>
            <person name="Shenoy N."/>
            <person name="Sisk P."/>
            <person name="Stolte C."/>
            <person name="Sykes S."/>
            <person name="Thomson T."/>
            <person name="Walk T."/>
            <person name="White J."/>
            <person name="Yandava C."/>
            <person name="Burger G."/>
            <person name="Gray M.W."/>
            <person name="Holland P.W.H."/>
            <person name="King N."/>
            <person name="Lang F.B.F."/>
            <person name="Roger A.J."/>
            <person name="Ruiz-Trillo I."/>
            <person name="Lander E."/>
            <person name="Nusbaum C."/>
        </authorList>
    </citation>
    <scope>NUCLEOTIDE SEQUENCE [LARGE SCALE GENOMIC DNA]</scope>
    <source>
        <strain evidence="9 10">ATCC 50062</strain>
    </source>
</reference>
<evidence type="ECO:0000256" key="6">
    <source>
        <dbReference type="RuleBase" id="RU004020"/>
    </source>
</evidence>
<dbReference type="AlphaFoldDB" id="A0A0L0DCW8"/>
<evidence type="ECO:0000259" key="8">
    <source>
        <dbReference type="SMART" id="SM00415"/>
    </source>
</evidence>
<keyword evidence="5" id="KW-0539">Nucleus</keyword>
<dbReference type="GO" id="GO:0003700">
    <property type="term" value="F:DNA-binding transcription factor activity"/>
    <property type="evidence" value="ECO:0007669"/>
    <property type="project" value="InterPro"/>
</dbReference>
<gene>
    <name evidence="9" type="ORF">AMSG_05141</name>
</gene>
<dbReference type="RefSeq" id="XP_013758184.1">
    <property type="nucleotide sequence ID" value="XM_013902730.1"/>
</dbReference>
<protein>
    <submittedName>
        <fullName evidence="9">Heat stress transcription factor B-2b</fullName>
    </submittedName>
</protein>
<dbReference type="GeneID" id="25564614"/>
<dbReference type="Gene3D" id="1.10.10.10">
    <property type="entry name" value="Winged helix-like DNA-binding domain superfamily/Winged helix DNA-binding domain"/>
    <property type="match status" value="1"/>
</dbReference>
<dbReference type="OrthoDB" id="60033at2759"/>
<dbReference type="Pfam" id="PF00447">
    <property type="entry name" value="HSF_DNA-bind"/>
    <property type="match status" value="1"/>
</dbReference>
<keyword evidence="2" id="KW-0805">Transcription regulation</keyword>
<feature type="domain" description="HSF-type DNA-binding" evidence="8">
    <location>
        <begin position="36"/>
        <end position="135"/>
    </location>
</feature>
<keyword evidence="4" id="KW-0804">Transcription</keyword>
<accession>A0A0L0DCW8</accession>
<keyword evidence="3" id="KW-0238">DNA-binding</keyword>
<evidence type="ECO:0000256" key="7">
    <source>
        <dbReference type="SAM" id="MobiDB-lite"/>
    </source>
</evidence>
<dbReference type="PANTHER" id="PTHR10015">
    <property type="entry name" value="HEAT SHOCK TRANSCRIPTION FACTOR"/>
    <property type="match status" value="1"/>
</dbReference>
<dbReference type="PANTHER" id="PTHR10015:SF206">
    <property type="entry name" value="HSF-TYPE DNA-BINDING DOMAIN-CONTAINING PROTEIN"/>
    <property type="match status" value="1"/>
</dbReference>
<dbReference type="InterPro" id="IPR036388">
    <property type="entry name" value="WH-like_DNA-bd_sf"/>
</dbReference>
<feature type="compositionally biased region" description="Basic residues" evidence="7">
    <location>
        <begin position="16"/>
        <end position="26"/>
    </location>
</feature>
<feature type="compositionally biased region" description="Low complexity" evidence="7">
    <location>
        <begin position="478"/>
        <end position="494"/>
    </location>
</feature>
<name>A0A0L0DCW8_THETB</name>
<feature type="compositionally biased region" description="Low complexity" evidence="7">
    <location>
        <begin position="147"/>
        <end position="157"/>
    </location>
</feature>
<keyword evidence="10" id="KW-1185">Reference proteome</keyword>
<organism evidence="9 10">
    <name type="scientific">Thecamonas trahens ATCC 50062</name>
    <dbReference type="NCBI Taxonomy" id="461836"/>
    <lineage>
        <taxon>Eukaryota</taxon>
        <taxon>Apusozoa</taxon>
        <taxon>Apusomonadida</taxon>
        <taxon>Apusomonadidae</taxon>
        <taxon>Thecamonas</taxon>
    </lineage>
</organism>
<dbReference type="GO" id="GO:0005634">
    <property type="term" value="C:nucleus"/>
    <property type="evidence" value="ECO:0007669"/>
    <property type="project" value="UniProtKB-SubCell"/>
</dbReference>
<sequence>MGKGSAVDDGGNGKKSASKSKSKGKGKGSGSGKGPVRSVFAEAVFDMVSDPATDAWICWSNGGTTFTVFSAYELEKHVFNKYFRHSRFSSFQRQLYTYDFKKVSTVVEDGETQFVFQHPYFQRGRPDLLSHISRRVPASSAGGGGKASKAGKAGTSGEARAGPGKTVGVGAAGMAGGAELGGEAGVRGAAGQSIERLVKSWEVERERLWAEISELQASNGSLRKQVELLQTDNAQLWTVVQAQEESQHLLKQGLKALFYQIASQHGRTSSEGLAGVRDVNDPFLFSVDSPLDLTGSGGSGEYAFTQASRKRKMGAATSPAISELTSMDESGGPSALGIGGEERSGGDSTRAASPPQNIEDIRSAQRQRDREERCLGAAGWALFGPPSTWTTSGGGPSSTALISAIPTGSAASFKRNFGLAADYVLSSLDSMASERAGLFSAYQQRHAGFDQPLGVDLGTATGTVSELYNKASSALMTSPARSRAPSSGSSRPMAIGHEVLPSSESDDELGTLDTGGDYGLGIDLSTMEGVSPLGVDLDPGMLVTPTGAMPIPGASAAGTIPGHSVLAAGDDNGSAAMRLSPIEGLSRSFSELAT</sequence>
<feature type="compositionally biased region" description="Polar residues" evidence="7">
    <location>
        <begin position="319"/>
        <end position="328"/>
    </location>
</feature>
<dbReference type="eggNOG" id="KOG0627">
    <property type="taxonomic scope" value="Eukaryota"/>
</dbReference>
<proteinExistence type="inferred from homology"/>
<feature type="region of interest" description="Disordered" evidence="7">
    <location>
        <begin position="475"/>
        <end position="495"/>
    </location>
</feature>
<dbReference type="Proteomes" id="UP000054408">
    <property type="component" value="Unassembled WGS sequence"/>
</dbReference>
<evidence type="ECO:0000313" key="9">
    <source>
        <dbReference type="EMBL" id="KNC49163.1"/>
    </source>
</evidence>
<feature type="region of interest" description="Disordered" evidence="7">
    <location>
        <begin position="136"/>
        <end position="164"/>
    </location>
</feature>
<feature type="compositionally biased region" description="Polar residues" evidence="7">
    <location>
        <begin position="346"/>
        <end position="356"/>
    </location>
</feature>
<dbReference type="FunFam" id="1.10.10.10:FF:000027">
    <property type="entry name" value="Heat shock transcription factor 1"/>
    <property type="match status" value="1"/>
</dbReference>
<comment type="similarity">
    <text evidence="6">Belongs to the HSF family.</text>
</comment>
<dbReference type="STRING" id="461836.A0A0L0DCW8"/>
<feature type="region of interest" description="Disordered" evidence="7">
    <location>
        <begin position="306"/>
        <end position="367"/>
    </location>
</feature>
<evidence type="ECO:0000313" key="10">
    <source>
        <dbReference type="Proteomes" id="UP000054408"/>
    </source>
</evidence>
<dbReference type="PRINTS" id="PR00056">
    <property type="entry name" value="HSFDOMAIN"/>
</dbReference>
<feature type="region of interest" description="Disordered" evidence="7">
    <location>
        <begin position="1"/>
        <end position="34"/>
    </location>
</feature>
<dbReference type="InterPro" id="IPR036390">
    <property type="entry name" value="WH_DNA-bd_sf"/>
</dbReference>
<evidence type="ECO:0000256" key="5">
    <source>
        <dbReference type="ARBA" id="ARBA00023242"/>
    </source>
</evidence>
<dbReference type="GO" id="GO:0043565">
    <property type="term" value="F:sequence-specific DNA binding"/>
    <property type="evidence" value="ECO:0007669"/>
    <property type="project" value="InterPro"/>
</dbReference>
<evidence type="ECO:0000256" key="4">
    <source>
        <dbReference type="ARBA" id="ARBA00023163"/>
    </source>
</evidence>
<dbReference type="SUPFAM" id="SSF46785">
    <property type="entry name" value="Winged helix' DNA-binding domain"/>
    <property type="match status" value="1"/>
</dbReference>